<reference evidence="1 2" key="1">
    <citation type="submission" date="2019-08" db="EMBL/GenBank/DDBJ databases">
        <title>Tsukamurella conjunctivitidis sp. nov., Tsukamurella assacharolytica sp. nov. and Tsukamurella sputae sp. nov. isolated from patients with conjunctivitis, bacteraemia (lymphoma) and respiratory infection (sputum) in Hong Kong.</title>
        <authorList>
            <person name="Fok K.M.N."/>
            <person name="Fong J.Y.H."/>
        </authorList>
    </citation>
    <scope>NUCLEOTIDE SEQUENCE [LARGE SCALE GENOMIC DNA]</scope>
    <source>
        <strain evidence="1 2">HKU70</strain>
    </source>
</reference>
<protein>
    <submittedName>
        <fullName evidence="1">Uncharacterized protein</fullName>
    </submittedName>
</protein>
<organism evidence="1 2">
    <name type="scientific">Tsukamurella sputi</name>
    <dbReference type="NCBI Taxonomy" id="2591848"/>
    <lineage>
        <taxon>Bacteria</taxon>
        <taxon>Bacillati</taxon>
        <taxon>Actinomycetota</taxon>
        <taxon>Actinomycetes</taxon>
        <taxon>Mycobacteriales</taxon>
        <taxon>Tsukamurellaceae</taxon>
        <taxon>Tsukamurella</taxon>
    </lineage>
</organism>
<evidence type="ECO:0000313" key="1">
    <source>
        <dbReference type="EMBL" id="TWS26619.1"/>
    </source>
</evidence>
<name>A0A5C5RU93_9ACTN</name>
<dbReference type="EMBL" id="VIGV01000001">
    <property type="protein sequence ID" value="TWS26619.1"/>
    <property type="molecule type" value="Genomic_DNA"/>
</dbReference>
<dbReference type="AlphaFoldDB" id="A0A5C5RU93"/>
<evidence type="ECO:0000313" key="2">
    <source>
        <dbReference type="Proteomes" id="UP000319792"/>
    </source>
</evidence>
<sequence length="77" mass="8627">MSDNNEVTCRIESRPTREGKIEITFHRVDESTGIRSSLSGVFTRQQVSKIVHHLGRDLRVSSPLRHTVREAAGDATP</sequence>
<keyword evidence="2" id="KW-1185">Reference proteome</keyword>
<comment type="caution">
    <text evidence="1">The sequence shown here is derived from an EMBL/GenBank/DDBJ whole genome shotgun (WGS) entry which is preliminary data.</text>
</comment>
<dbReference type="Proteomes" id="UP000319792">
    <property type="component" value="Unassembled WGS sequence"/>
</dbReference>
<proteinExistence type="predicted"/>
<dbReference type="RefSeq" id="WP_146431721.1">
    <property type="nucleotide sequence ID" value="NZ_VIGV01000001.1"/>
</dbReference>
<accession>A0A5C5RU93</accession>
<gene>
    <name evidence="1" type="ORF">FK268_05200</name>
</gene>